<sequence>MSDCGTAVPERDGEDGEAGTTGRALVALAPDVPPGPVPARPLATFLVQLIDGPTGTLRPSRRRRTREAAARYATGASR</sequence>
<evidence type="ECO:0000313" key="3">
    <source>
        <dbReference type="Proteomes" id="UP000286997"/>
    </source>
</evidence>
<accession>A0A437NZZ5</accession>
<gene>
    <name evidence="2" type="ORF">EOE48_18930</name>
</gene>
<dbReference type="RefSeq" id="WP_127732016.1">
    <property type="nucleotide sequence ID" value="NZ_SACP01000020.1"/>
</dbReference>
<dbReference type="EMBL" id="SACP01000020">
    <property type="protein sequence ID" value="RVU15590.1"/>
    <property type="molecule type" value="Genomic_DNA"/>
</dbReference>
<feature type="region of interest" description="Disordered" evidence="1">
    <location>
        <begin position="54"/>
        <end position="78"/>
    </location>
</feature>
<evidence type="ECO:0000313" key="2">
    <source>
        <dbReference type="EMBL" id="RVU15590.1"/>
    </source>
</evidence>
<keyword evidence="3" id="KW-1185">Reference proteome</keyword>
<name>A0A437NZZ5_9HYPH</name>
<proteinExistence type="predicted"/>
<reference evidence="2 3" key="1">
    <citation type="submission" date="2019-01" db="EMBL/GenBank/DDBJ databases">
        <authorList>
            <person name="Chen W.-M."/>
        </authorList>
    </citation>
    <scope>NUCLEOTIDE SEQUENCE [LARGE SCALE GENOMIC DNA]</scope>
    <source>
        <strain evidence="2 3">TER-1</strain>
    </source>
</reference>
<organism evidence="2 3">
    <name type="scientific">Methylobacterium oryzihabitans</name>
    <dbReference type="NCBI Taxonomy" id="2499852"/>
    <lineage>
        <taxon>Bacteria</taxon>
        <taxon>Pseudomonadati</taxon>
        <taxon>Pseudomonadota</taxon>
        <taxon>Alphaproteobacteria</taxon>
        <taxon>Hyphomicrobiales</taxon>
        <taxon>Methylobacteriaceae</taxon>
        <taxon>Methylobacterium</taxon>
    </lineage>
</organism>
<comment type="caution">
    <text evidence="2">The sequence shown here is derived from an EMBL/GenBank/DDBJ whole genome shotgun (WGS) entry which is preliminary data.</text>
</comment>
<feature type="region of interest" description="Disordered" evidence="1">
    <location>
        <begin position="1"/>
        <end position="21"/>
    </location>
</feature>
<protein>
    <submittedName>
        <fullName evidence="2">Uncharacterized protein</fullName>
    </submittedName>
</protein>
<dbReference type="Proteomes" id="UP000286997">
    <property type="component" value="Unassembled WGS sequence"/>
</dbReference>
<dbReference type="AlphaFoldDB" id="A0A437NZZ5"/>
<evidence type="ECO:0000256" key="1">
    <source>
        <dbReference type="SAM" id="MobiDB-lite"/>
    </source>
</evidence>